<sequence length="155" mass="17940">MKTLKILTDKHSMEGIAFKYGLLTFGGLLVFFLIMKFVGLVHIVELRSLNFLIMITGVWFALKTYEKEHSGEMIYFRGLGLGALTTVFAVIPFALFLFIYLQFDQGFMLMIRQHEMFGQYLNPYIVSFLIAFEGSLSGFFIAFTLMQYMKKKYPS</sequence>
<reference evidence="2" key="1">
    <citation type="submission" date="2023-06" db="EMBL/GenBank/DDBJ databases">
        <title>Genomic of Parafulvivirga corallium.</title>
        <authorList>
            <person name="Wang G."/>
        </authorList>
    </citation>
    <scope>NUCLEOTIDE SEQUENCE</scope>
    <source>
        <strain evidence="2">BMA10</strain>
    </source>
</reference>
<protein>
    <submittedName>
        <fullName evidence="2">DUF4199 domain-containing protein</fullName>
    </submittedName>
</protein>
<comment type="caution">
    <text evidence="2">The sequence shown here is derived from an EMBL/GenBank/DDBJ whole genome shotgun (WGS) entry which is preliminary data.</text>
</comment>
<name>A0ABT8KN09_9BACT</name>
<evidence type="ECO:0000256" key="1">
    <source>
        <dbReference type="SAM" id="Phobius"/>
    </source>
</evidence>
<feature type="transmembrane region" description="Helical" evidence="1">
    <location>
        <begin position="46"/>
        <end position="62"/>
    </location>
</feature>
<feature type="transmembrane region" description="Helical" evidence="1">
    <location>
        <begin position="74"/>
        <end position="101"/>
    </location>
</feature>
<keyword evidence="1" id="KW-0472">Membrane</keyword>
<proteinExistence type="predicted"/>
<dbReference type="RefSeq" id="WP_346751444.1">
    <property type="nucleotide sequence ID" value="NZ_JAUJEA010000002.1"/>
</dbReference>
<evidence type="ECO:0000313" key="2">
    <source>
        <dbReference type="EMBL" id="MDN5201422.1"/>
    </source>
</evidence>
<keyword evidence="1" id="KW-1133">Transmembrane helix</keyword>
<evidence type="ECO:0000313" key="3">
    <source>
        <dbReference type="Proteomes" id="UP001172082"/>
    </source>
</evidence>
<gene>
    <name evidence="2" type="ORF">QQ008_08620</name>
</gene>
<feature type="transmembrane region" description="Helical" evidence="1">
    <location>
        <begin position="20"/>
        <end position="40"/>
    </location>
</feature>
<organism evidence="2 3">
    <name type="scientific">Splendidivirga corallicola</name>
    <dbReference type="NCBI Taxonomy" id="3051826"/>
    <lineage>
        <taxon>Bacteria</taxon>
        <taxon>Pseudomonadati</taxon>
        <taxon>Bacteroidota</taxon>
        <taxon>Cytophagia</taxon>
        <taxon>Cytophagales</taxon>
        <taxon>Splendidivirgaceae</taxon>
        <taxon>Splendidivirga</taxon>
    </lineage>
</organism>
<keyword evidence="1" id="KW-0812">Transmembrane</keyword>
<feature type="transmembrane region" description="Helical" evidence="1">
    <location>
        <begin position="121"/>
        <end position="145"/>
    </location>
</feature>
<accession>A0ABT8KN09</accession>
<dbReference type="EMBL" id="JAUJEA010000002">
    <property type="protein sequence ID" value="MDN5201422.1"/>
    <property type="molecule type" value="Genomic_DNA"/>
</dbReference>
<dbReference type="Proteomes" id="UP001172082">
    <property type="component" value="Unassembled WGS sequence"/>
</dbReference>
<keyword evidence="3" id="KW-1185">Reference proteome</keyword>